<dbReference type="InterPro" id="IPR043749">
    <property type="entry name" value="DUF5694"/>
</dbReference>
<evidence type="ECO:0000313" key="2">
    <source>
        <dbReference type="EMBL" id="SKB49908.1"/>
    </source>
</evidence>
<organism evidence="2 3">
    <name type="scientific">Daejeonella lutea</name>
    <dbReference type="NCBI Taxonomy" id="572036"/>
    <lineage>
        <taxon>Bacteria</taxon>
        <taxon>Pseudomonadati</taxon>
        <taxon>Bacteroidota</taxon>
        <taxon>Sphingobacteriia</taxon>
        <taxon>Sphingobacteriales</taxon>
        <taxon>Sphingobacteriaceae</taxon>
        <taxon>Daejeonella</taxon>
    </lineage>
</organism>
<proteinExistence type="predicted"/>
<gene>
    <name evidence="2" type="ORF">SAMN05661099_1661</name>
</gene>
<evidence type="ECO:0000313" key="3">
    <source>
        <dbReference type="Proteomes" id="UP000189981"/>
    </source>
</evidence>
<feature type="chain" id="PRO_5013250632" description="TraB family protein" evidence="1">
    <location>
        <begin position="22"/>
        <end position="284"/>
    </location>
</feature>
<dbReference type="Proteomes" id="UP000189981">
    <property type="component" value="Unassembled WGS sequence"/>
</dbReference>
<dbReference type="OrthoDB" id="661563at2"/>
<sequence length="284" mass="33364">MKLIFCATCAFLLSITHFANSQTNGKPNSPSDFFPKERARVLTVGTFHFDYPNLDVNKIDEENKIDVLKEPKKSEVTEIVEHIKKFKPTKIAIEALPSWKAGERFRRYKKGEFQTQRDERYQLGFRLARDLQLDTIYSIDAGSFSDDLEKLDSAYAKKLFADYDFKSSDKYDKMFTEWFDYEQKLPAKMNLLDYLKRTNTRESLQLNYGAYLVGDFKLDKQRGADILSLWWYNRNMRIFRKIQEITTSEQDRILVIFGNGHVSILNQLLESSPEFDLVEFDSLK</sequence>
<reference evidence="3" key="1">
    <citation type="submission" date="2017-02" db="EMBL/GenBank/DDBJ databases">
        <authorList>
            <person name="Varghese N."/>
            <person name="Submissions S."/>
        </authorList>
    </citation>
    <scope>NUCLEOTIDE SEQUENCE [LARGE SCALE GENOMIC DNA]</scope>
    <source>
        <strain evidence="3">DSM 22385</strain>
    </source>
</reference>
<dbReference type="Pfam" id="PF18950">
    <property type="entry name" value="DUF5694"/>
    <property type="match status" value="1"/>
</dbReference>
<dbReference type="EMBL" id="FUYR01000001">
    <property type="protein sequence ID" value="SKB49908.1"/>
    <property type="molecule type" value="Genomic_DNA"/>
</dbReference>
<keyword evidence="3" id="KW-1185">Reference proteome</keyword>
<accession>A0A1T5BRL3</accession>
<evidence type="ECO:0000256" key="1">
    <source>
        <dbReference type="SAM" id="SignalP"/>
    </source>
</evidence>
<name>A0A1T5BRL3_9SPHI</name>
<dbReference type="AlphaFoldDB" id="A0A1T5BRL3"/>
<dbReference type="STRING" id="572036.SAMN05661099_1661"/>
<protein>
    <recommendedName>
        <fullName evidence="4">TraB family protein</fullName>
    </recommendedName>
</protein>
<keyword evidence="1" id="KW-0732">Signal</keyword>
<dbReference type="RefSeq" id="WP_079702109.1">
    <property type="nucleotide sequence ID" value="NZ_FUYR01000001.1"/>
</dbReference>
<evidence type="ECO:0008006" key="4">
    <source>
        <dbReference type="Google" id="ProtNLM"/>
    </source>
</evidence>
<feature type="signal peptide" evidence="1">
    <location>
        <begin position="1"/>
        <end position="21"/>
    </location>
</feature>